<dbReference type="GO" id="GO:0070939">
    <property type="term" value="C:Dsl1/NZR complex"/>
    <property type="evidence" value="ECO:0007669"/>
    <property type="project" value="InterPro"/>
</dbReference>
<reference evidence="2 3" key="1">
    <citation type="journal article" date="2015" name="Genome Announc.">
        <title>Draft Genome Sequence and Gene Annotation of the Entomopathogenic Fungus Verticillium hemipterigenum.</title>
        <authorList>
            <person name="Horn F."/>
            <person name="Habel A."/>
            <person name="Scharf D.H."/>
            <person name="Dworschak J."/>
            <person name="Brakhage A.A."/>
            <person name="Guthke R."/>
            <person name="Hertweck C."/>
            <person name="Linde J."/>
        </authorList>
    </citation>
    <scope>NUCLEOTIDE SEQUENCE [LARGE SCALE GENOMIC DNA]</scope>
</reference>
<evidence type="ECO:0000313" key="3">
    <source>
        <dbReference type="Proteomes" id="UP000039046"/>
    </source>
</evidence>
<proteinExistence type="predicted"/>
<evidence type="ECO:0000256" key="1">
    <source>
        <dbReference type="SAM" id="Coils"/>
    </source>
</evidence>
<evidence type="ECO:0000313" key="2">
    <source>
        <dbReference type="EMBL" id="CEJ91915.1"/>
    </source>
</evidence>
<dbReference type="Proteomes" id="UP000039046">
    <property type="component" value="Unassembled WGS sequence"/>
</dbReference>
<dbReference type="PROSITE" id="PS51386">
    <property type="entry name" value="RINT1_TIP20"/>
    <property type="match status" value="1"/>
</dbReference>
<dbReference type="Pfam" id="PF04437">
    <property type="entry name" value="RINT1_TIP1"/>
    <property type="match status" value="1"/>
</dbReference>
<name>A0A0A1TLL7_9HYPO</name>
<dbReference type="Gene3D" id="1.20.58.670">
    <property type="entry name" value="Dsl1p vesicle tethering complex, Tip20p subunit, domain D"/>
    <property type="match status" value="1"/>
</dbReference>
<keyword evidence="1" id="KW-0175">Coiled coil</keyword>
<dbReference type="EMBL" id="CDHN01000004">
    <property type="protein sequence ID" value="CEJ91915.1"/>
    <property type="molecule type" value="Genomic_DNA"/>
</dbReference>
<organism evidence="2 3">
    <name type="scientific">[Torrubiella] hemipterigena</name>
    <dbReference type="NCBI Taxonomy" id="1531966"/>
    <lineage>
        <taxon>Eukaryota</taxon>
        <taxon>Fungi</taxon>
        <taxon>Dikarya</taxon>
        <taxon>Ascomycota</taxon>
        <taxon>Pezizomycotina</taxon>
        <taxon>Sordariomycetes</taxon>
        <taxon>Hypocreomycetidae</taxon>
        <taxon>Hypocreales</taxon>
        <taxon>Clavicipitaceae</taxon>
        <taxon>Clavicipitaceae incertae sedis</taxon>
        <taxon>'Torrubiella' clade</taxon>
    </lineage>
</organism>
<sequence length="771" mass="87391">MSSFDSPSPDGDIDIRVEDYLDDKLQAPADLEALDELLASVELQRNQLQSQLDDAVKDLEQARRTTEDRGDTLQIRIDEFNALQASIDERVHIAAASDAPSEAIARLQRPMQKLKAVDMAQRYLIMLQDVENLRKEARSHLPDSPKAALEPYSQLKQLAMRLRSLPGSEDLHLVEHVEKVAETLWDEMKETMSVEMDAILTKRQWPRVDKESQMDQEWLACFEKLVDLQMPEILHSSDIIPLLPVDVMAKIFVAEFRFHFLSDKPTSAPQSMGTHCFPWFLSTVEKWEDFFRDNLAHLLAAKFVNTSAADKMIYVDPVCALITSLLTIMREKVLAVADEAVMNPSFLSGFMGQLMTFDENLRTRFNYDGGDSEDGWPGLTAEVLDEHFDAWFQAERTFALERFDSIMNSDDSRKIDYDFAETGKMKPTYAAVRTTDLLRTVTSKYDRLRKTKYKVKFLTKIQLDILDGYHDRLRGSLEAYQSMTSTLGRTLHGASKEQLAALQGLGALETLCKVIGSADHIVNCLTEWGDEEFFTVLWDELLRSDKAPEDDFQPSRDKDGAIFDETISAFAARRKTAEDLLVASLTDAHTKAFRGYAQKVQWTTVGESAMLDDLSDLSITPELDEPLAILKQNFEFLVKTLSSASYRRVWREALRKVQDLLWTSILMRQSFTTLGAAQFAFDQQALMAMVERYIPSGAGAFDMLSEGTRLLSLPTEGTPGVMTLKEASDRVFKDNDEARKVLEELRLEGLGNGNARAILQRRVENSENIGW</sequence>
<dbReference type="STRING" id="1531966.A0A0A1TLL7"/>
<accession>A0A0A1TLL7</accession>
<gene>
    <name evidence="2" type="ORF">VHEMI07598</name>
</gene>
<protein>
    <recommendedName>
        <fullName evidence="4">RINT-1 family protein</fullName>
    </recommendedName>
</protein>
<feature type="coiled-coil region" evidence="1">
    <location>
        <begin position="31"/>
        <end position="69"/>
    </location>
</feature>
<dbReference type="GO" id="GO:0006888">
    <property type="term" value="P:endoplasmic reticulum to Golgi vesicle-mediated transport"/>
    <property type="evidence" value="ECO:0007669"/>
    <property type="project" value="InterPro"/>
</dbReference>
<dbReference type="PANTHER" id="PTHR13520">
    <property type="entry name" value="RAD50-INTERACTING PROTEIN 1 RINT-1"/>
    <property type="match status" value="1"/>
</dbReference>
<dbReference type="PANTHER" id="PTHR13520:SF0">
    <property type="entry name" value="RAD50-INTERACTING PROTEIN 1"/>
    <property type="match status" value="1"/>
</dbReference>
<dbReference type="GO" id="GO:0060628">
    <property type="term" value="P:regulation of ER to Golgi vesicle-mediated transport"/>
    <property type="evidence" value="ECO:0007669"/>
    <property type="project" value="TreeGrafter"/>
</dbReference>
<evidence type="ECO:0008006" key="4">
    <source>
        <dbReference type="Google" id="ProtNLM"/>
    </source>
</evidence>
<dbReference type="OrthoDB" id="2189254at2759"/>
<dbReference type="InterPro" id="IPR007528">
    <property type="entry name" value="RINT1_Tip20"/>
</dbReference>
<keyword evidence="3" id="KW-1185">Reference proteome</keyword>
<dbReference type="InterPro" id="IPR042044">
    <property type="entry name" value="EXOC6PINT-1/Sec15/Tip20_C_dom2"/>
</dbReference>
<dbReference type="HOGENOM" id="CLU_015529_1_0_1"/>
<dbReference type="AlphaFoldDB" id="A0A0A1TLL7"/>
<dbReference type="GO" id="GO:0006890">
    <property type="term" value="P:retrograde vesicle-mediated transport, Golgi to endoplasmic reticulum"/>
    <property type="evidence" value="ECO:0007669"/>
    <property type="project" value="InterPro"/>
</dbReference>